<dbReference type="PANTHER" id="PTHR42801:SF4">
    <property type="entry name" value="AHPC_TSA FAMILY PROTEIN"/>
    <property type="match status" value="1"/>
</dbReference>
<keyword evidence="7" id="KW-1015">Disulfide bond</keyword>
<keyword evidence="8" id="KW-0676">Redox-active center</keyword>
<evidence type="ECO:0000256" key="1">
    <source>
        <dbReference type="ARBA" id="ARBA00003330"/>
    </source>
</evidence>
<comment type="similarity">
    <text evidence="10">Belongs to the peroxiredoxin family. BCP/PrxQ subfamily.</text>
</comment>
<dbReference type="PIRSF" id="PIRSF000239">
    <property type="entry name" value="AHPC"/>
    <property type="match status" value="1"/>
</dbReference>
<accession>A0ABS1GI64</accession>
<dbReference type="EC" id="1.11.1.24" evidence="3"/>
<reference evidence="14 15" key="1">
    <citation type="journal article" date="2021" name="Syst. Appl. Microbiol.">
        <title>Persephonella atlantica sp. nov.: How to adapt to physico-chemical gradients in high temperature hydrothermal habitats.</title>
        <authorList>
            <person name="Francois D.X."/>
            <person name="Godfroy A."/>
            <person name="Mathien C."/>
            <person name="Aube J."/>
            <person name="Cathalot C."/>
            <person name="Lesongeur F."/>
            <person name="L'Haridon S."/>
            <person name="Philippon X."/>
            <person name="Roussel E.G."/>
        </authorList>
    </citation>
    <scope>NUCLEOTIDE SEQUENCE [LARGE SCALE GENOMIC DNA]</scope>
    <source>
        <strain evidence="14 15">MO1340</strain>
    </source>
</reference>
<proteinExistence type="inferred from homology"/>
<keyword evidence="15" id="KW-1185">Reference proteome</keyword>
<comment type="catalytic activity">
    <reaction evidence="12">
        <text>a hydroperoxide + [thioredoxin]-dithiol = an alcohol + [thioredoxin]-disulfide + H2O</text>
        <dbReference type="Rhea" id="RHEA:62620"/>
        <dbReference type="Rhea" id="RHEA-COMP:10698"/>
        <dbReference type="Rhea" id="RHEA-COMP:10700"/>
        <dbReference type="ChEBI" id="CHEBI:15377"/>
        <dbReference type="ChEBI" id="CHEBI:29950"/>
        <dbReference type="ChEBI" id="CHEBI:30879"/>
        <dbReference type="ChEBI" id="CHEBI:35924"/>
        <dbReference type="ChEBI" id="CHEBI:50058"/>
        <dbReference type="EC" id="1.11.1.24"/>
    </reaction>
</comment>
<keyword evidence="4" id="KW-0575">Peroxidase</keyword>
<feature type="domain" description="Thioredoxin" evidence="13">
    <location>
        <begin position="3"/>
        <end position="161"/>
    </location>
</feature>
<dbReference type="Pfam" id="PF00578">
    <property type="entry name" value="AhpC-TSA"/>
    <property type="match status" value="1"/>
</dbReference>
<dbReference type="EMBL" id="JAACYA010000002">
    <property type="protein sequence ID" value="MBK3332526.1"/>
    <property type="molecule type" value="Genomic_DNA"/>
</dbReference>
<dbReference type="InterPro" id="IPR050924">
    <property type="entry name" value="Peroxiredoxin_BCP/PrxQ"/>
</dbReference>
<protein>
    <recommendedName>
        <fullName evidence="3">thioredoxin-dependent peroxiredoxin</fullName>
        <ecNumber evidence="3">1.11.1.24</ecNumber>
    </recommendedName>
    <alternativeName>
        <fullName evidence="9">Thioredoxin peroxidase</fullName>
    </alternativeName>
    <alternativeName>
        <fullName evidence="11">Thioredoxin-dependent peroxiredoxin Bcp</fullName>
    </alternativeName>
</protein>
<evidence type="ECO:0000256" key="4">
    <source>
        <dbReference type="ARBA" id="ARBA00022559"/>
    </source>
</evidence>
<evidence type="ECO:0000256" key="9">
    <source>
        <dbReference type="ARBA" id="ARBA00032824"/>
    </source>
</evidence>
<keyword evidence="5" id="KW-0049">Antioxidant</keyword>
<evidence type="ECO:0000256" key="8">
    <source>
        <dbReference type="ARBA" id="ARBA00023284"/>
    </source>
</evidence>
<dbReference type="CDD" id="cd03017">
    <property type="entry name" value="PRX_BCP"/>
    <property type="match status" value="1"/>
</dbReference>
<dbReference type="RefSeq" id="WP_200673951.1">
    <property type="nucleotide sequence ID" value="NZ_JAACYA010000002.1"/>
</dbReference>
<evidence type="ECO:0000313" key="15">
    <source>
        <dbReference type="Proteomes" id="UP000772812"/>
    </source>
</evidence>
<dbReference type="PANTHER" id="PTHR42801">
    <property type="entry name" value="THIOREDOXIN-DEPENDENT PEROXIDE REDUCTASE"/>
    <property type="match status" value="1"/>
</dbReference>
<evidence type="ECO:0000256" key="3">
    <source>
        <dbReference type="ARBA" id="ARBA00013017"/>
    </source>
</evidence>
<evidence type="ECO:0000259" key="13">
    <source>
        <dbReference type="PROSITE" id="PS51352"/>
    </source>
</evidence>
<dbReference type="SUPFAM" id="SSF52833">
    <property type="entry name" value="Thioredoxin-like"/>
    <property type="match status" value="1"/>
</dbReference>
<evidence type="ECO:0000256" key="2">
    <source>
        <dbReference type="ARBA" id="ARBA00011245"/>
    </source>
</evidence>
<dbReference type="Proteomes" id="UP000772812">
    <property type="component" value="Unassembled WGS sequence"/>
</dbReference>
<evidence type="ECO:0000256" key="12">
    <source>
        <dbReference type="ARBA" id="ARBA00049091"/>
    </source>
</evidence>
<evidence type="ECO:0000256" key="5">
    <source>
        <dbReference type="ARBA" id="ARBA00022862"/>
    </source>
</evidence>
<dbReference type="InterPro" id="IPR000866">
    <property type="entry name" value="AhpC/TSA"/>
</dbReference>
<comment type="caution">
    <text evidence="14">The sequence shown here is derived from an EMBL/GenBank/DDBJ whole genome shotgun (WGS) entry which is preliminary data.</text>
</comment>
<comment type="function">
    <text evidence="1">Thiol-specific peroxidase that catalyzes the reduction of hydrogen peroxide and organic hydroperoxides to water and alcohols, respectively. Plays a role in cell protection against oxidative stress by detoxifying peroxides and as sensor of hydrogen peroxide-mediated signaling events.</text>
</comment>
<evidence type="ECO:0000313" key="14">
    <source>
        <dbReference type="EMBL" id="MBK3332526.1"/>
    </source>
</evidence>
<keyword evidence="6" id="KW-0560">Oxidoreductase</keyword>
<evidence type="ECO:0000256" key="10">
    <source>
        <dbReference type="ARBA" id="ARBA00038489"/>
    </source>
</evidence>
<dbReference type="PROSITE" id="PS51352">
    <property type="entry name" value="THIOREDOXIN_2"/>
    <property type="match status" value="1"/>
</dbReference>
<evidence type="ECO:0000256" key="6">
    <source>
        <dbReference type="ARBA" id="ARBA00023002"/>
    </source>
</evidence>
<dbReference type="InterPro" id="IPR013766">
    <property type="entry name" value="Thioredoxin_domain"/>
</dbReference>
<evidence type="ECO:0000256" key="7">
    <source>
        <dbReference type="ARBA" id="ARBA00023157"/>
    </source>
</evidence>
<evidence type="ECO:0000256" key="11">
    <source>
        <dbReference type="ARBA" id="ARBA00042639"/>
    </source>
</evidence>
<comment type="subunit">
    <text evidence="2">Monomer.</text>
</comment>
<name>A0ABS1GI64_9AQUI</name>
<dbReference type="InterPro" id="IPR036249">
    <property type="entry name" value="Thioredoxin-like_sf"/>
</dbReference>
<organism evidence="14 15">
    <name type="scientific">Persephonella atlantica</name>
    <dbReference type="NCBI Taxonomy" id="2699429"/>
    <lineage>
        <taxon>Bacteria</taxon>
        <taxon>Pseudomonadati</taxon>
        <taxon>Aquificota</taxon>
        <taxon>Aquificia</taxon>
        <taxon>Aquificales</taxon>
        <taxon>Hydrogenothermaceae</taxon>
        <taxon>Persephonella</taxon>
    </lineage>
</organism>
<gene>
    <name evidence="14" type="ORF">GWK41_05555</name>
</gene>
<dbReference type="Gene3D" id="3.40.30.10">
    <property type="entry name" value="Glutaredoxin"/>
    <property type="match status" value="1"/>
</dbReference>
<sequence>MPLNEGDKAPEFCLEGLTPEGEEKNICLKDLLSEGKYLILYFYPKDNTPGCTTEACDFRDNLNVLSAKAVVAGVSPDSINSHRKFKEKYNLNFYLLSDPDKKVLEAYDAYGEKKMYGKVTKGVIRSTYIISPDGTIVKKWKNVKAKGHVAKVVEELEKLTQS</sequence>
<dbReference type="InterPro" id="IPR024706">
    <property type="entry name" value="Peroxiredoxin_AhpC-typ"/>
</dbReference>